<reference evidence="1" key="1">
    <citation type="submission" date="2020-06" db="EMBL/GenBank/DDBJ databases">
        <authorList>
            <person name="Li T."/>
            <person name="Hu X."/>
            <person name="Zhang T."/>
            <person name="Song X."/>
            <person name="Zhang H."/>
            <person name="Dai N."/>
            <person name="Sheng W."/>
            <person name="Hou X."/>
            <person name="Wei L."/>
        </authorList>
    </citation>
    <scope>NUCLEOTIDE SEQUENCE</scope>
    <source>
        <strain evidence="1">G02</strain>
        <tissue evidence="1">Leaf</tissue>
    </source>
</reference>
<dbReference type="EMBL" id="JACGWJ010000022">
    <property type="protein sequence ID" value="KAL0329213.1"/>
    <property type="molecule type" value="Genomic_DNA"/>
</dbReference>
<dbReference type="InterPro" id="IPR043502">
    <property type="entry name" value="DNA/RNA_pol_sf"/>
</dbReference>
<evidence type="ECO:0000313" key="1">
    <source>
        <dbReference type="EMBL" id="KAL0329213.1"/>
    </source>
</evidence>
<name>A0AAW2MFQ9_SESRA</name>
<proteinExistence type="predicted"/>
<dbReference type="AlphaFoldDB" id="A0AAW2MFQ9"/>
<protein>
    <recommendedName>
        <fullName evidence="2">Reverse transcriptase</fullName>
    </recommendedName>
</protein>
<reference evidence="1" key="2">
    <citation type="journal article" date="2024" name="Plant">
        <title>Genomic evolution and insights into agronomic trait innovations of Sesamum species.</title>
        <authorList>
            <person name="Miao H."/>
            <person name="Wang L."/>
            <person name="Qu L."/>
            <person name="Liu H."/>
            <person name="Sun Y."/>
            <person name="Le M."/>
            <person name="Wang Q."/>
            <person name="Wei S."/>
            <person name="Zheng Y."/>
            <person name="Lin W."/>
            <person name="Duan Y."/>
            <person name="Cao H."/>
            <person name="Xiong S."/>
            <person name="Wang X."/>
            <person name="Wei L."/>
            <person name="Li C."/>
            <person name="Ma Q."/>
            <person name="Ju M."/>
            <person name="Zhao R."/>
            <person name="Li G."/>
            <person name="Mu C."/>
            <person name="Tian Q."/>
            <person name="Mei H."/>
            <person name="Zhang T."/>
            <person name="Gao T."/>
            <person name="Zhang H."/>
        </authorList>
    </citation>
    <scope>NUCLEOTIDE SEQUENCE</scope>
    <source>
        <strain evidence="1">G02</strain>
    </source>
</reference>
<comment type="caution">
    <text evidence="1">The sequence shown here is derived from an EMBL/GenBank/DDBJ whole genome shotgun (WGS) entry which is preliminary data.</text>
</comment>
<sequence>MDQHLADLAETFDILRQYHMKLNPAKCTFGVRSGKFLRYMVTDKGIEANLEKIQAI</sequence>
<dbReference type="Gene3D" id="3.30.70.270">
    <property type="match status" value="1"/>
</dbReference>
<organism evidence="1">
    <name type="scientific">Sesamum radiatum</name>
    <name type="common">Black benniseed</name>
    <dbReference type="NCBI Taxonomy" id="300843"/>
    <lineage>
        <taxon>Eukaryota</taxon>
        <taxon>Viridiplantae</taxon>
        <taxon>Streptophyta</taxon>
        <taxon>Embryophyta</taxon>
        <taxon>Tracheophyta</taxon>
        <taxon>Spermatophyta</taxon>
        <taxon>Magnoliopsida</taxon>
        <taxon>eudicotyledons</taxon>
        <taxon>Gunneridae</taxon>
        <taxon>Pentapetalae</taxon>
        <taxon>asterids</taxon>
        <taxon>lamiids</taxon>
        <taxon>Lamiales</taxon>
        <taxon>Pedaliaceae</taxon>
        <taxon>Sesamum</taxon>
    </lineage>
</organism>
<evidence type="ECO:0008006" key="2">
    <source>
        <dbReference type="Google" id="ProtNLM"/>
    </source>
</evidence>
<dbReference type="InterPro" id="IPR043128">
    <property type="entry name" value="Rev_trsase/Diguanyl_cyclase"/>
</dbReference>
<gene>
    <name evidence="1" type="ORF">Sradi_4908000</name>
</gene>
<accession>A0AAW2MFQ9</accession>
<dbReference type="SUPFAM" id="SSF56672">
    <property type="entry name" value="DNA/RNA polymerases"/>
    <property type="match status" value="1"/>
</dbReference>